<dbReference type="SMART" id="SM00448">
    <property type="entry name" value="REC"/>
    <property type="match status" value="1"/>
</dbReference>
<dbReference type="Proteomes" id="UP000289437">
    <property type="component" value="Unassembled WGS sequence"/>
</dbReference>
<name>A0A4Q0SYZ1_9BACT</name>
<dbReference type="RefSeq" id="WP_128914874.1">
    <property type="nucleotide sequence ID" value="NZ_RDSM01000003.1"/>
</dbReference>
<dbReference type="EMBL" id="RDSM01000003">
    <property type="protein sequence ID" value="RXH55220.1"/>
    <property type="molecule type" value="Genomic_DNA"/>
</dbReference>
<dbReference type="InterPro" id="IPR050595">
    <property type="entry name" value="Bact_response_regulator"/>
</dbReference>
<gene>
    <name evidence="4" type="ORF">GRAN_4324</name>
</gene>
<feature type="domain" description="Response regulatory" evidence="3">
    <location>
        <begin position="3"/>
        <end position="120"/>
    </location>
</feature>
<dbReference type="PANTHER" id="PTHR44591">
    <property type="entry name" value="STRESS RESPONSE REGULATOR PROTEIN 1"/>
    <property type="match status" value="1"/>
</dbReference>
<dbReference type="SUPFAM" id="SSF52172">
    <property type="entry name" value="CheY-like"/>
    <property type="match status" value="1"/>
</dbReference>
<evidence type="ECO:0000313" key="5">
    <source>
        <dbReference type="Proteomes" id="UP000289437"/>
    </source>
</evidence>
<dbReference type="Pfam" id="PF00072">
    <property type="entry name" value="Response_reg"/>
    <property type="match status" value="1"/>
</dbReference>
<dbReference type="PROSITE" id="PS50110">
    <property type="entry name" value="RESPONSE_REGULATORY"/>
    <property type="match status" value="1"/>
</dbReference>
<keyword evidence="5" id="KW-1185">Reference proteome</keyword>
<dbReference type="InterPro" id="IPR011006">
    <property type="entry name" value="CheY-like_superfamily"/>
</dbReference>
<evidence type="ECO:0000259" key="3">
    <source>
        <dbReference type="PROSITE" id="PS50110"/>
    </source>
</evidence>
<keyword evidence="1 2" id="KW-0597">Phosphoprotein</keyword>
<organism evidence="4 5">
    <name type="scientific">Granulicella sibirica</name>
    <dbReference type="NCBI Taxonomy" id="2479048"/>
    <lineage>
        <taxon>Bacteria</taxon>
        <taxon>Pseudomonadati</taxon>
        <taxon>Acidobacteriota</taxon>
        <taxon>Terriglobia</taxon>
        <taxon>Terriglobales</taxon>
        <taxon>Acidobacteriaceae</taxon>
        <taxon>Granulicella</taxon>
    </lineage>
</organism>
<dbReference type="PANTHER" id="PTHR44591:SF3">
    <property type="entry name" value="RESPONSE REGULATORY DOMAIN-CONTAINING PROTEIN"/>
    <property type="match status" value="1"/>
</dbReference>
<proteinExistence type="predicted"/>
<reference evidence="5" key="2">
    <citation type="submission" date="2019-02" db="EMBL/GenBank/DDBJ databases">
        <title>Granulicella sibirica sp. nov., a psychrotolerant acidobacterium isolated from an organic soil layer in forested tundra, West Siberia.</title>
        <authorList>
            <person name="Oshkin I.Y."/>
            <person name="Kulichevskaya I.S."/>
            <person name="Rijpstra W.I.C."/>
            <person name="Sinninghe Damste J.S."/>
            <person name="Rakitin A.L."/>
            <person name="Ravin N.V."/>
            <person name="Dedysh S.N."/>
        </authorList>
    </citation>
    <scope>NUCLEOTIDE SEQUENCE [LARGE SCALE GENOMIC DNA]</scope>
    <source>
        <strain evidence="5">AF10</strain>
    </source>
</reference>
<evidence type="ECO:0000256" key="2">
    <source>
        <dbReference type="PROSITE-ProRule" id="PRU00169"/>
    </source>
</evidence>
<evidence type="ECO:0000256" key="1">
    <source>
        <dbReference type="ARBA" id="ARBA00022553"/>
    </source>
</evidence>
<dbReference type="OrthoDB" id="9790669at2"/>
<comment type="caution">
    <text evidence="4">The sequence shown here is derived from an EMBL/GenBank/DDBJ whole genome shotgun (WGS) entry which is preliminary data.</text>
</comment>
<dbReference type="Gene3D" id="3.40.50.2300">
    <property type="match status" value="1"/>
</dbReference>
<sequence>MQRILVVDDEHLTADTLGLIFHKNGFEVRTAYSSEEAIACARDFQPELLLCDITMPGKDGIELMVEIGKAFPACQILVLTGYYSNLSPVHDHVRKMPHPARVLTKPCNPRELLRTAGAMLAATA</sequence>
<dbReference type="InterPro" id="IPR001789">
    <property type="entry name" value="Sig_transdc_resp-reg_receiver"/>
</dbReference>
<protein>
    <submittedName>
        <fullName evidence="4">Two-component response regulator SA14-24</fullName>
    </submittedName>
</protein>
<reference evidence="4 5" key="1">
    <citation type="submission" date="2018-11" db="EMBL/GenBank/DDBJ databases">
        <authorList>
            <person name="Mardanov A.V."/>
            <person name="Ravin N.V."/>
            <person name="Dedysh S.N."/>
        </authorList>
    </citation>
    <scope>NUCLEOTIDE SEQUENCE [LARGE SCALE GENOMIC DNA]</scope>
    <source>
        <strain evidence="4 5">AF10</strain>
    </source>
</reference>
<dbReference type="GO" id="GO:0000160">
    <property type="term" value="P:phosphorelay signal transduction system"/>
    <property type="evidence" value="ECO:0007669"/>
    <property type="project" value="InterPro"/>
</dbReference>
<evidence type="ECO:0000313" key="4">
    <source>
        <dbReference type="EMBL" id="RXH55220.1"/>
    </source>
</evidence>
<feature type="modified residue" description="4-aspartylphosphate" evidence="2">
    <location>
        <position position="52"/>
    </location>
</feature>
<accession>A0A4Q0SYZ1</accession>
<dbReference type="AlphaFoldDB" id="A0A4Q0SYZ1"/>